<reference evidence="8" key="1">
    <citation type="journal article" date="2023" name="Proc. Natl. Acad. Sci. U.S.A.">
        <title>Genomic and structural basis for evolution of tropane alkaloid biosynthesis.</title>
        <authorList>
            <person name="Wanga Y.-J."/>
            <person name="Taina T."/>
            <person name="Yua J.-Y."/>
            <person name="Lia J."/>
            <person name="Xua B."/>
            <person name="Chenc J."/>
            <person name="D'Auriad J.C."/>
            <person name="Huanga J.-P."/>
            <person name="Huanga S.-X."/>
        </authorList>
    </citation>
    <scope>NUCLEOTIDE SEQUENCE [LARGE SCALE GENOMIC DNA]</scope>
    <source>
        <strain evidence="8">cv. KIB-2019</strain>
    </source>
</reference>
<dbReference type="InterPro" id="IPR003441">
    <property type="entry name" value="NAC-dom"/>
</dbReference>
<evidence type="ECO:0000256" key="3">
    <source>
        <dbReference type="ARBA" id="ARBA00023125"/>
    </source>
</evidence>
<name>A0A9Q1R3L0_9SOLA</name>
<gene>
    <name evidence="7" type="ORF">K7X08_013689</name>
</gene>
<protein>
    <recommendedName>
        <fullName evidence="6">NAC domain-containing protein</fullName>
    </recommendedName>
</protein>
<feature type="domain" description="NAC" evidence="6">
    <location>
        <begin position="12"/>
        <end position="165"/>
    </location>
</feature>
<keyword evidence="5" id="KW-0539">Nucleus</keyword>
<comment type="subcellular location">
    <subcellularLocation>
        <location evidence="1">Nucleus</location>
    </subcellularLocation>
</comment>
<keyword evidence="4" id="KW-0804">Transcription</keyword>
<evidence type="ECO:0000256" key="2">
    <source>
        <dbReference type="ARBA" id="ARBA00023015"/>
    </source>
</evidence>
<dbReference type="OrthoDB" id="1305923at2759"/>
<dbReference type="GO" id="GO:0006355">
    <property type="term" value="P:regulation of DNA-templated transcription"/>
    <property type="evidence" value="ECO:0007669"/>
    <property type="project" value="InterPro"/>
</dbReference>
<keyword evidence="2" id="KW-0805">Transcription regulation</keyword>
<sequence>MMNSEGSKHSSYSMGFRFRPCDDELISYLLKFVRGKPFECDDIRQIDLYGNKKPCDIFGDLCDASYFFTQLKRKSTNGKNFNRRVVGGGTWKGSDKGKPISNKRGSLTIGFKKSYRFYDKDNSNSDQRIVWIMKEYFLSDTILKVLRKCHQIRPEDYVLCRIKRKVAVHGDHQNKGLICSSINSDEEAENIGSMSCVRQNQVNFCSNSQEIHVEITSPVYEQPMDQVIVHGHDQYNGFCAISDADENIGSSSSLQYEKQVNFCSNTHEINPMEITSPVLEQPMLGYQNNQDIDYIVLQEQMETGSYCWLPSNIPNSSCDQDQEQFERAKANVPSVEQSLSELNNLLCGDDQYNSLQLNLVPTESNVEFSEQRVLQGTNMMMCTTNEDNNTSAIVCSDMEVMNSPLIFNSDEYCWPMEEIWSSKDQMNTSDLHAISEELANQF</sequence>
<dbReference type="EMBL" id="JAJAGQ010000016">
    <property type="protein sequence ID" value="KAJ8539437.1"/>
    <property type="molecule type" value="Genomic_DNA"/>
</dbReference>
<keyword evidence="3" id="KW-0238">DNA-binding</keyword>
<organism evidence="7 8">
    <name type="scientific">Anisodus acutangulus</name>
    <dbReference type="NCBI Taxonomy" id="402998"/>
    <lineage>
        <taxon>Eukaryota</taxon>
        <taxon>Viridiplantae</taxon>
        <taxon>Streptophyta</taxon>
        <taxon>Embryophyta</taxon>
        <taxon>Tracheophyta</taxon>
        <taxon>Spermatophyta</taxon>
        <taxon>Magnoliopsida</taxon>
        <taxon>eudicotyledons</taxon>
        <taxon>Gunneridae</taxon>
        <taxon>Pentapetalae</taxon>
        <taxon>asterids</taxon>
        <taxon>lamiids</taxon>
        <taxon>Solanales</taxon>
        <taxon>Solanaceae</taxon>
        <taxon>Solanoideae</taxon>
        <taxon>Hyoscyameae</taxon>
        <taxon>Anisodus</taxon>
    </lineage>
</organism>
<dbReference type="Gene3D" id="2.170.150.80">
    <property type="entry name" value="NAC domain"/>
    <property type="match status" value="1"/>
</dbReference>
<evidence type="ECO:0000259" key="6">
    <source>
        <dbReference type="PROSITE" id="PS51005"/>
    </source>
</evidence>
<dbReference type="GO" id="GO:0005634">
    <property type="term" value="C:nucleus"/>
    <property type="evidence" value="ECO:0007669"/>
    <property type="project" value="UniProtKB-SubCell"/>
</dbReference>
<dbReference type="Pfam" id="PF02365">
    <property type="entry name" value="NAM"/>
    <property type="match status" value="1"/>
</dbReference>
<evidence type="ECO:0000256" key="1">
    <source>
        <dbReference type="ARBA" id="ARBA00004123"/>
    </source>
</evidence>
<dbReference type="PROSITE" id="PS51005">
    <property type="entry name" value="NAC"/>
    <property type="match status" value="1"/>
</dbReference>
<dbReference type="AlphaFoldDB" id="A0A9Q1R3L0"/>
<dbReference type="PANTHER" id="PTHR31989">
    <property type="entry name" value="NAC DOMAIN-CONTAINING PROTEIN 82-RELATED"/>
    <property type="match status" value="1"/>
</dbReference>
<proteinExistence type="predicted"/>
<accession>A0A9Q1R3L0</accession>
<comment type="caution">
    <text evidence="7">The sequence shown here is derived from an EMBL/GenBank/DDBJ whole genome shotgun (WGS) entry which is preliminary data.</text>
</comment>
<dbReference type="GO" id="GO:0003677">
    <property type="term" value="F:DNA binding"/>
    <property type="evidence" value="ECO:0007669"/>
    <property type="project" value="UniProtKB-KW"/>
</dbReference>
<evidence type="ECO:0000313" key="8">
    <source>
        <dbReference type="Proteomes" id="UP001152561"/>
    </source>
</evidence>
<dbReference type="Proteomes" id="UP001152561">
    <property type="component" value="Unassembled WGS sequence"/>
</dbReference>
<dbReference type="SUPFAM" id="SSF101941">
    <property type="entry name" value="NAC domain"/>
    <property type="match status" value="1"/>
</dbReference>
<evidence type="ECO:0000256" key="5">
    <source>
        <dbReference type="ARBA" id="ARBA00023242"/>
    </source>
</evidence>
<evidence type="ECO:0000313" key="7">
    <source>
        <dbReference type="EMBL" id="KAJ8539437.1"/>
    </source>
</evidence>
<dbReference type="InterPro" id="IPR036093">
    <property type="entry name" value="NAC_dom_sf"/>
</dbReference>
<evidence type="ECO:0000256" key="4">
    <source>
        <dbReference type="ARBA" id="ARBA00023163"/>
    </source>
</evidence>
<keyword evidence="8" id="KW-1185">Reference proteome</keyword>